<reference evidence="2" key="1">
    <citation type="submission" date="2020-11" db="EMBL/GenBank/DDBJ databases">
        <authorList>
            <person name="Tran Van P."/>
        </authorList>
    </citation>
    <scope>NUCLEOTIDE SEQUENCE</scope>
</reference>
<sequence>MASADIAQTTQSGDITPKAEREIRKKKMSEPLYDLSHGSATNGDHTPYGSMDGERKTWPEDQSPCESSVAHVFSHVMRCASIEGRFEEVGDVSCVAKARPGYRRGKYVDSQDPPSTVRVKGFVSIPEELSLIWQENETQVSSKFPPART</sequence>
<proteinExistence type="predicted"/>
<feature type="compositionally biased region" description="Polar residues" evidence="1">
    <location>
        <begin position="1"/>
        <end position="14"/>
    </location>
</feature>
<gene>
    <name evidence="2" type="ORF">DSTB1V02_LOCUS7468</name>
</gene>
<evidence type="ECO:0000256" key="1">
    <source>
        <dbReference type="SAM" id="MobiDB-lite"/>
    </source>
</evidence>
<evidence type="ECO:0000313" key="2">
    <source>
        <dbReference type="EMBL" id="CAD7247643.1"/>
    </source>
</evidence>
<dbReference type="EMBL" id="CAJPEV010001521">
    <property type="protein sequence ID" value="CAG0893122.1"/>
    <property type="molecule type" value="Genomic_DNA"/>
</dbReference>
<organism evidence="2">
    <name type="scientific">Darwinula stevensoni</name>
    <dbReference type="NCBI Taxonomy" id="69355"/>
    <lineage>
        <taxon>Eukaryota</taxon>
        <taxon>Metazoa</taxon>
        <taxon>Ecdysozoa</taxon>
        <taxon>Arthropoda</taxon>
        <taxon>Crustacea</taxon>
        <taxon>Oligostraca</taxon>
        <taxon>Ostracoda</taxon>
        <taxon>Podocopa</taxon>
        <taxon>Podocopida</taxon>
        <taxon>Darwinulocopina</taxon>
        <taxon>Darwinuloidea</taxon>
        <taxon>Darwinulidae</taxon>
        <taxon>Darwinula</taxon>
    </lineage>
</organism>
<keyword evidence="3" id="KW-1185">Reference proteome</keyword>
<dbReference type="EMBL" id="LR901038">
    <property type="protein sequence ID" value="CAD7247643.1"/>
    <property type="molecule type" value="Genomic_DNA"/>
</dbReference>
<dbReference type="Proteomes" id="UP000677054">
    <property type="component" value="Unassembled WGS sequence"/>
</dbReference>
<protein>
    <submittedName>
        <fullName evidence="2">Uncharacterized protein</fullName>
    </submittedName>
</protein>
<evidence type="ECO:0000313" key="3">
    <source>
        <dbReference type="Proteomes" id="UP000677054"/>
    </source>
</evidence>
<dbReference type="AlphaFoldDB" id="A0A7R8XBU1"/>
<name>A0A7R8XBU1_9CRUS</name>
<accession>A0A7R8XBU1</accession>
<feature type="region of interest" description="Disordered" evidence="1">
    <location>
        <begin position="1"/>
        <end position="64"/>
    </location>
</feature>